<name>A0ABV6GA99_9BACI</name>
<keyword evidence="2" id="KW-1185">Reference proteome</keyword>
<dbReference type="InterPro" id="IPR018690">
    <property type="entry name" value="DUF2187"/>
</dbReference>
<proteinExistence type="predicted"/>
<dbReference type="RefSeq" id="WP_378930748.1">
    <property type="nucleotide sequence ID" value="NZ_JBHLVO010000002.1"/>
</dbReference>
<accession>A0ABV6GA99</accession>
<dbReference type="Pfam" id="PF09953">
    <property type="entry name" value="DUF2187"/>
    <property type="match status" value="1"/>
</dbReference>
<evidence type="ECO:0000313" key="2">
    <source>
        <dbReference type="Proteomes" id="UP001589854"/>
    </source>
</evidence>
<dbReference type="Proteomes" id="UP001589854">
    <property type="component" value="Unassembled WGS sequence"/>
</dbReference>
<sequence>MKIAKVGNIIEFKDGLTGVVEKVNENSVIVDLTIMDNFGDLDLDRRTVVNHKNYKIIK</sequence>
<comment type="caution">
    <text evidence="1">The sequence shown here is derived from an EMBL/GenBank/DDBJ whole genome shotgun (WGS) entry which is preliminary data.</text>
</comment>
<dbReference type="EMBL" id="JBHLVO010000002">
    <property type="protein sequence ID" value="MFC0270605.1"/>
    <property type="molecule type" value="Genomic_DNA"/>
</dbReference>
<evidence type="ECO:0000313" key="1">
    <source>
        <dbReference type="EMBL" id="MFC0270605.1"/>
    </source>
</evidence>
<organism evidence="1 2">
    <name type="scientific">Metabacillus herbersteinensis</name>
    <dbReference type="NCBI Taxonomy" id="283816"/>
    <lineage>
        <taxon>Bacteria</taxon>
        <taxon>Bacillati</taxon>
        <taxon>Bacillota</taxon>
        <taxon>Bacilli</taxon>
        <taxon>Bacillales</taxon>
        <taxon>Bacillaceae</taxon>
        <taxon>Metabacillus</taxon>
    </lineage>
</organism>
<gene>
    <name evidence="1" type="ORF">ACFFIX_03945</name>
</gene>
<protein>
    <submittedName>
        <fullName evidence="1">YkvS family protein</fullName>
    </submittedName>
</protein>
<reference evidence="1 2" key="1">
    <citation type="submission" date="2024-09" db="EMBL/GenBank/DDBJ databases">
        <authorList>
            <person name="Sun Q."/>
            <person name="Mori K."/>
        </authorList>
    </citation>
    <scope>NUCLEOTIDE SEQUENCE [LARGE SCALE GENOMIC DNA]</scope>
    <source>
        <strain evidence="1 2">CCM 7228</strain>
    </source>
</reference>